<dbReference type="PANTHER" id="PTHR30069">
    <property type="entry name" value="TONB-DEPENDENT OUTER MEMBRANE RECEPTOR"/>
    <property type="match status" value="1"/>
</dbReference>
<organism evidence="14 15">
    <name type="scientific">Helicobacter trogontum</name>
    <dbReference type="NCBI Taxonomy" id="50960"/>
    <lineage>
        <taxon>Bacteria</taxon>
        <taxon>Pseudomonadati</taxon>
        <taxon>Campylobacterota</taxon>
        <taxon>Epsilonproteobacteria</taxon>
        <taxon>Campylobacterales</taxon>
        <taxon>Helicobacteraceae</taxon>
        <taxon>Helicobacter</taxon>
    </lineage>
</organism>
<dbReference type="Gene3D" id="2.170.130.10">
    <property type="entry name" value="TonB-dependent receptor, plug domain"/>
    <property type="match status" value="1"/>
</dbReference>
<keyword evidence="15" id="KW-1185">Reference proteome</keyword>
<evidence type="ECO:0000256" key="7">
    <source>
        <dbReference type="ARBA" id="ARBA00023077"/>
    </source>
</evidence>
<reference evidence="14 15" key="1">
    <citation type="submission" date="2024-06" db="EMBL/GenBank/DDBJ databases">
        <title>Draft genome sequence of Helicobacter trogontum NHP16-4001.</title>
        <authorList>
            <person name="Rimbara E."/>
            <person name="Suzuki M."/>
        </authorList>
    </citation>
    <scope>NUCLEOTIDE SEQUENCE [LARGE SCALE GENOMIC DNA]</scope>
    <source>
        <strain evidence="14 15">NHP16-4001</strain>
    </source>
</reference>
<keyword evidence="3 10" id="KW-1134">Transmembrane beta strand</keyword>
<evidence type="ECO:0000256" key="2">
    <source>
        <dbReference type="ARBA" id="ARBA00022448"/>
    </source>
</evidence>
<dbReference type="CDD" id="cd01347">
    <property type="entry name" value="ligand_gated_channel"/>
    <property type="match status" value="1"/>
</dbReference>
<dbReference type="SUPFAM" id="SSF56935">
    <property type="entry name" value="Porins"/>
    <property type="match status" value="1"/>
</dbReference>
<dbReference type="PROSITE" id="PS52016">
    <property type="entry name" value="TONB_DEPENDENT_REC_3"/>
    <property type="match status" value="1"/>
</dbReference>
<gene>
    <name evidence="14" type="primary">cfrA_2</name>
    <name evidence="14" type="ORF">NHP164001_08820</name>
</gene>
<dbReference type="InterPro" id="IPR000531">
    <property type="entry name" value="Beta-barrel_TonB"/>
</dbReference>
<evidence type="ECO:0000256" key="9">
    <source>
        <dbReference type="ARBA" id="ARBA00023237"/>
    </source>
</evidence>
<evidence type="ECO:0000256" key="6">
    <source>
        <dbReference type="ARBA" id="ARBA00023065"/>
    </source>
</evidence>
<accession>A0ABQ0D3D8</accession>
<evidence type="ECO:0000259" key="12">
    <source>
        <dbReference type="Pfam" id="PF00593"/>
    </source>
</evidence>
<sequence length="726" mass="82104">MGSLSQQHNHVNNLTNSTPISYAFIAMLMSANLSLANTNLDKENIKQDSKQQTMTSDDKKAYKLKSVVTTATGFSQDKKVAPASITVISKEEILERPIKDLGDAVQDVPGVYVEQTKTGQNQIYMRGLGSDYTLILIDGKRQNVNSAFNQNGFGGVLTSFMPPLSMIERIEVIRGPASIIYGTDAMGGVINIITKKNPQKLTGSVMIESTIQEQRKNWGDNYGVNTYVATPIVKDVLSLSVRGAYKYSQPSYFYNPIGTSNNGNPYTTHSPGGWYSYNAGARLDYIINKHNSIYLDGEFYHTTNTTLNTSSRNISATNDFDKTNIVLSHDSDYDWGKLANYVQYSLTQRIPQTTTGFGNVSGPLNYNSIYQNHDIMLSSMYNRDFNFDGWGDLGLTSGIYYLYERLILKSSNFDRDMHQLALFAEGQWFINEYFSTTLGLRYNYANLYAAMPNPRLYINYNPFSWLTFKVGVASGMKIPSLQESYNGLYQINTSGIYYYGTKDLQAEKSWNYELSTIIDTEPAYITLTGFYTDFRDQIQTISSVPQHTILPGGFVCASSISCTYFNNVDQSLVAGVEFSLQTKPFYGVSFDASYAFTYTEQLTGSQKGQPVNSIPQHKLMTKITYKYQNFSTYLRMQGNFKTPTIATGRGGDPTILVGQYYKDYILLDMAFNYTFFKYYTLTLSLNNLLNTNFIDYAIGNNPRTYVNRYQRFLPGRNYWLSFKINF</sequence>
<dbReference type="RefSeq" id="WP_369607316.1">
    <property type="nucleotide sequence ID" value="NZ_BAAFHN010000016.1"/>
</dbReference>
<comment type="caution">
    <text evidence="14">The sequence shown here is derived from an EMBL/GenBank/DDBJ whole genome shotgun (WGS) entry which is preliminary data.</text>
</comment>
<name>A0ABQ0D3D8_9HELI</name>
<dbReference type="Pfam" id="PF00593">
    <property type="entry name" value="TonB_dep_Rec_b-barrel"/>
    <property type="match status" value="1"/>
</dbReference>
<keyword evidence="6" id="KW-0406">Ion transport</keyword>
<dbReference type="Gene3D" id="2.40.170.20">
    <property type="entry name" value="TonB-dependent receptor, beta-barrel domain"/>
    <property type="match status" value="1"/>
</dbReference>
<dbReference type="Proteomes" id="UP001562457">
    <property type="component" value="Unassembled WGS sequence"/>
</dbReference>
<comment type="similarity">
    <text evidence="10 11">Belongs to the TonB-dependent receptor family.</text>
</comment>
<dbReference type="InterPro" id="IPR012910">
    <property type="entry name" value="Plug_dom"/>
</dbReference>
<evidence type="ECO:0000256" key="4">
    <source>
        <dbReference type="ARBA" id="ARBA00022692"/>
    </source>
</evidence>
<feature type="domain" description="TonB-dependent receptor-like beta-barrel" evidence="12">
    <location>
        <begin position="261"/>
        <end position="688"/>
    </location>
</feature>
<evidence type="ECO:0000259" key="13">
    <source>
        <dbReference type="Pfam" id="PF07715"/>
    </source>
</evidence>
<protein>
    <submittedName>
        <fullName evidence="14">TonB-dependent ferric enterobactin receptor CfrA</fullName>
    </submittedName>
</protein>
<keyword evidence="14" id="KW-0675">Receptor</keyword>
<dbReference type="PANTHER" id="PTHR30069:SF53">
    <property type="entry name" value="COLICIN I RECEPTOR-RELATED"/>
    <property type="match status" value="1"/>
</dbReference>
<evidence type="ECO:0000256" key="5">
    <source>
        <dbReference type="ARBA" id="ARBA00022729"/>
    </source>
</evidence>
<keyword evidence="9 10" id="KW-0998">Cell outer membrane</keyword>
<dbReference type="EMBL" id="BAAFHN010000016">
    <property type="protein sequence ID" value="GAB0172866.1"/>
    <property type="molecule type" value="Genomic_DNA"/>
</dbReference>
<dbReference type="InterPro" id="IPR036942">
    <property type="entry name" value="Beta-barrel_TonB_sf"/>
</dbReference>
<evidence type="ECO:0000256" key="11">
    <source>
        <dbReference type="RuleBase" id="RU003357"/>
    </source>
</evidence>
<comment type="subcellular location">
    <subcellularLocation>
        <location evidence="1 10">Cell outer membrane</location>
        <topology evidence="1 10">Multi-pass membrane protein</topology>
    </subcellularLocation>
</comment>
<evidence type="ECO:0000256" key="10">
    <source>
        <dbReference type="PROSITE-ProRule" id="PRU01360"/>
    </source>
</evidence>
<dbReference type="Pfam" id="PF07715">
    <property type="entry name" value="Plug"/>
    <property type="match status" value="1"/>
</dbReference>
<proteinExistence type="inferred from homology"/>
<keyword evidence="2 10" id="KW-0813">Transport</keyword>
<evidence type="ECO:0000313" key="14">
    <source>
        <dbReference type="EMBL" id="GAB0172866.1"/>
    </source>
</evidence>
<feature type="domain" description="TonB-dependent receptor plug" evidence="13">
    <location>
        <begin position="78"/>
        <end position="189"/>
    </location>
</feature>
<evidence type="ECO:0000256" key="3">
    <source>
        <dbReference type="ARBA" id="ARBA00022452"/>
    </source>
</evidence>
<keyword evidence="5" id="KW-0732">Signal</keyword>
<evidence type="ECO:0000256" key="8">
    <source>
        <dbReference type="ARBA" id="ARBA00023136"/>
    </source>
</evidence>
<keyword evidence="7 11" id="KW-0798">TonB box</keyword>
<evidence type="ECO:0000256" key="1">
    <source>
        <dbReference type="ARBA" id="ARBA00004571"/>
    </source>
</evidence>
<dbReference type="InterPro" id="IPR039426">
    <property type="entry name" value="TonB-dep_rcpt-like"/>
</dbReference>
<dbReference type="InterPro" id="IPR037066">
    <property type="entry name" value="Plug_dom_sf"/>
</dbReference>
<evidence type="ECO:0000313" key="15">
    <source>
        <dbReference type="Proteomes" id="UP001562457"/>
    </source>
</evidence>
<keyword evidence="4 10" id="KW-0812">Transmembrane</keyword>
<keyword evidence="8 10" id="KW-0472">Membrane</keyword>